<protein>
    <submittedName>
        <fullName evidence="2">Uncharacterized protein</fullName>
    </submittedName>
</protein>
<dbReference type="EMBL" id="PYDT01000004">
    <property type="protein sequence ID" value="THU62245.1"/>
    <property type="molecule type" value="Genomic_DNA"/>
</dbReference>
<sequence>MEKLPTNIIWTESIGPPLCYVLEVQLSQKVKQRRRERDGETRDGGHTRRLKPVTLVREVAMAALARSSLPRNCDMITATMGAAT</sequence>
<feature type="region of interest" description="Disordered" evidence="1">
    <location>
        <begin position="28"/>
        <end position="51"/>
    </location>
</feature>
<evidence type="ECO:0000313" key="3">
    <source>
        <dbReference type="Proteomes" id="UP000317650"/>
    </source>
</evidence>
<organism evidence="2 3">
    <name type="scientific">Musa balbisiana</name>
    <name type="common">Banana</name>
    <dbReference type="NCBI Taxonomy" id="52838"/>
    <lineage>
        <taxon>Eukaryota</taxon>
        <taxon>Viridiplantae</taxon>
        <taxon>Streptophyta</taxon>
        <taxon>Embryophyta</taxon>
        <taxon>Tracheophyta</taxon>
        <taxon>Spermatophyta</taxon>
        <taxon>Magnoliopsida</taxon>
        <taxon>Liliopsida</taxon>
        <taxon>Zingiberales</taxon>
        <taxon>Musaceae</taxon>
        <taxon>Musa</taxon>
    </lineage>
</organism>
<reference evidence="2 3" key="1">
    <citation type="journal article" date="2019" name="Nat. Plants">
        <title>Genome sequencing of Musa balbisiana reveals subgenome evolution and function divergence in polyploid bananas.</title>
        <authorList>
            <person name="Yao X."/>
        </authorList>
    </citation>
    <scope>NUCLEOTIDE SEQUENCE [LARGE SCALE GENOMIC DNA]</scope>
    <source>
        <strain evidence="3">cv. DH-PKW</strain>
        <tissue evidence="2">Leaves</tissue>
    </source>
</reference>
<accession>A0A4S8JKA5</accession>
<dbReference type="Proteomes" id="UP000317650">
    <property type="component" value="Chromosome 1"/>
</dbReference>
<dbReference type="AlphaFoldDB" id="A0A4S8JKA5"/>
<evidence type="ECO:0000256" key="1">
    <source>
        <dbReference type="SAM" id="MobiDB-lite"/>
    </source>
</evidence>
<name>A0A4S8JKA5_MUSBA</name>
<comment type="caution">
    <text evidence="2">The sequence shown here is derived from an EMBL/GenBank/DDBJ whole genome shotgun (WGS) entry which is preliminary data.</text>
</comment>
<keyword evidence="3" id="KW-1185">Reference proteome</keyword>
<proteinExistence type="predicted"/>
<gene>
    <name evidence="2" type="ORF">C4D60_Mb01t03100</name>
</gene>
<feature type="compositionally biased region" description="Basic and acidic residues" evidence="1">
    <location>
        <begin position="35"/>
        <end position="46"/>
    </location>
</feature>
<evidence type="ECO:0000313" key="2">
    <source>
        <dbReference type="EMBL" id="THU62245.1"/>
    </source>
</evidence>